<gene>
    <name evidence="1" type="ORF">D6810_02040</name>
</gene>
<dbReference type="PANTHER" id="PTHR43861">
    <property type="entry name" value="TRANS-ACONITATE 2-METHYLTRANSFERASE-RELATED"/>
    <property type="match status" value="1"/>
</dbReference>
<accession>A0A3M0Z0D7</accession>
<reference evidence="1 2" key="1">
    <citation type="submission" date="2018-10" db="EMBL/GenBank/DDBJ databases">
        <title>Thermophilic Lithotrophy and Phototrophy in an Intertidal, Iron-rich, Geothermal Spring.</title>
        <authorList>
            <person name="Ward L.M."/>
            <person name="Idei A."/>
            <person name="Nakagawa M."/>
            <person name="Ueno Y."/>
            <person name="Fischer W."/>
            <person name="Mcglynn S.E."/>
        </authorList>
    </citation>
    <scope>NUCLEOTIDE SEQUENCE [LARGE SCALE GENOMIC DNA]</scope>
    <source>
        <strain evidence="1">J137</strain>
    </source>
</reference>
<dbReference type="AlphaFoldDB" id="A0A3M0Z0D7"/>
<dbReference type="Proteomes" id="UP000269410">
    <property type="component" value="Unassembled WGS sequence"/>
</dbReference>
<dbReference type="EMBL" id="RFKV01000066">
    <property type="protein sequence ID" value="RMD77087.1"/>
    <property type="molecule type" value="Genomic_DNA"/>
</dbReference>
<dbReference type="Pfam" id="PF13489">
    <property type="entry name" value="Methyltransf_23"/>
    <property type="match status" value="1"/>
</dbReference>
<evidence type="ECO:0000313" key="2">
    <source>
        <dbReference type="Proteomes" id="UP000269410"/>
    </source>
</evidence>
<dbReference type="PANTHER" id="PTHR43861:SF1">
    <property type="entry name" value="TRANS-ACONITATE 2-METHYLTRANSFERASE"/>
    <property type="match status" value="1"/>
</dbReference>
<dbReference type="GO" id="GO:0008168">
    <property type="term" value="F:methyltransferase activity"/>
    <property type="evidence" value="ECO:0007669"/>
    <property type="project" value="UniProtKB-KW"/>
</dbReference>
<dbReference type="CDD" id="cd02440">
    <property type="entry name" value="AdoMet_MTases"/>
    <property type="match status" value="1"/>
</dbReference>
<comment type="caution">
    <text evidence="1">The sequence shown here is derived from an EMBL/GenBank/DDBJ whole genome shotgun (WGS) entry which is preliminary data.</text>
</comment>
<sequence length="226" mass="26978">MDLYTKFAHDFSKTRRSQWKGWERITNNINSHQLILDVGCGNGRFLNFLISKNLNPSLYVGIDYSVPLLNEAKAIPFKNSLFSNVDLREKWEIGMKDFDLVVCFGVLHHLLDEQHRKYLFQKISTITKKSGLFIFTIWKFIDDNRERRKIVSKLERKNNYIMKFSNIALRECHDVQEDEIYGYFREFNLEVVEEFYADGKSNRLNKYFVVKNKNVYDPKADKRHNQ</sequence>
<evidence type="ECO:0000313" key="1">
    <source>
        <dbReference type="EMBL" id="RMD77087.1"/>
    </source>
</evidence>
<proteinExistence type="predicted"/>
<dbReference type="SUPFAM" id="SSF53335">
    <property type="entry name" value="S-adenosyl-L-methionine-dependent methyltransferases"/>
    <property type="match status" value="1"/>
</dbReference>
<protein>
    <submittedName>
        <fullName evidence="1">Class I SAM-dependent methyltransferase</fullName>
    </submittedName>
</protein>
<dbReference type="Gene3D" id="3.40.50.150">
    <property type="entry name" value="Vaccinia Virus protein VP39"/>
    <property type="match status" value="1"/>
</dbReference>
<keyword evidence="1" id="KW-0808">Transferase</keyword>
<dbReference type="GO" id="GO:0032259">
    <property type="term" value="P:methylation"/>
    <property type="evidence" value="ECO:0007669"/>
    <property type="project" value="UniProtKB-KW"/>
</dbReference>
<dbReference type="InterPro" id="IPR029063">
    <property type="entry name" value="SAM-dependent_MTases_sf"/>
</dbReference>
<keyword evidence="1" id="KW-0489">Methyltransferase</keyword>
<organism evidence="1 2">
    <name type="scientific">Candidatus Dojkabacteria bacterium</name>
    <dbReference type="NCBI Taxonomy" id="2099670"/>
    <lineage>
        <taxon>Bacteria</taxon>
        <taxon>Candidatus Dojkabacteria</taxon>
    </lineage>
</organism>
<name>A0A3M0Z0D7_9BACT</name>